<sequence>MKNASLADFASALASGAVKIVDLTFTLSPEFPMIVLPPEFGQAMPMRIQQISRYNDAGPGWYWNNITLCEHTGTHFDAPIHWYTGKDLPNNALDALPAADMIAPVCVIDCSAEAAADDDFLLTVPAVEAWEARHGRIPERNWVLLRTDWSKKDMRAYANLKDDGAHTPGPDAEVMRWLVHERGIIGFGTETIGTDAGQGVHLDPPMPAHHFLHGGGRYGLQCLCNLDQLPPTGAMLVTAPLKIENGSGSPLRVLALVANGA</sequence>
<dbReference type="RefSeq" id="WP_115515286.1">
    <property type="nucleotide sequence ID" value="NZ_QRGO01000001.1"/>
</dbReference>
<dbReference type="PANTHER" id="PTHR31118:SF12">
    <property type="entry name" value="CYCLASE-LIKE PROTEIN 2"/>
    <property type="match status" value="1"/>
</dbReference>
<evidence type="ECO:0000313" key="1">
    <source>
        <dbReference type="EMBL" id="RDV03259.1"/>
    </source>
</evidence>
<dbReference type="InterPro" id="IPR037175">
    <property type="entry name" value="KFase_sf"/>
</dbReference>
<dbReference type="GO" id="GO:0019441">
    <property type="term" value="P:L-tryptophan catabolic process to kynurenine"/>
    <property type="evidence" value="ECO:0007669"/>
    <property type="project" value="InterPro"/>
</dbReference>
<reference evidence="2" key="1">
    <citation type="submission" date="2018-08" db="EMBL/GenBank/DDBJ databases">
        <authorList>
            <person name="Kim S.-J."/>
            <person name="Jung G.-Y."/>
        </authorList>
    </citation>
    <scope>NUCLEOTIDE SEQUENCE [LARGE SCALE GENOMIC DNA]</scope>
    <source>
        <strain evidence="2">GY_H</strain>
    </source>
</reference>
<dbReference type="GO" id="GO:0004061">
    <property type="term" value="F:arylformamidase activity"/>
    <property type="evidence" value="ECO:0007669"/>
    <property type="project" value="InterPro"/>
</dbReference>
<gene>
    <name evidence="1" type="ORF">DXH78_00825</name>
</gene>
<protein>
    <submittedName>
        <fullName evidence="1">Cyclase family protein</fullName>
    </submittedName>
</protein>
<dbReference type="Proteomes" id="UP000263993">
    <property type="component" value="Unassembled WGS sequence"/>
</dbReference>
<proteinExistence type="predicted"/>
<comment type="caution">
    <text evidence="1">The sequence shown here is derived from an EMBL/GenBank/DDBJ whole genome shotgun (WGS) entry which is preliminary data.</text>
</comment>
<evidence type="ECO:0000313" key="2">
    <source>
        <dbReference type="Proteomes" id="UP000263993"/>
    </source>
</evidence>
<name>A0A371B6P4_9BRAD</name>
<dbReference type="AlphaFoldDB" id="A0A371B6P4"/>
<dbReference type="Pfam" id="PF04199">
    <property type="entry name" value="Cyclase"/>
    <property type="match status" value="1"/>
</dbReference>
<keyword evidence="2" id="KW-1185">Reference proteome</keyword>
<dbReference type="PANTHER" id="PTHR31118">
    <property type="entry name" value="CYCLASE-LIKE PROTEIN 2"/>
    <property type="match status" value="1"/>
</dbReference>
<dbReference type="SUPFAM" id="SSF102198">
    <property type="entry name" value="Putative cyclase"/>
    <property type="match status" value="1"/>
</dbReference>
<dbReference type="OrthoDB" id="9777007at2"/>
<dbReference type="InterPro" id="IPR007325">
    <property type="entry name" value="KFase/CYL"/>
</dbReference>
<accession>A0A371B6P4</accession>
<organism evidence="1 2">
    <name type="scientific">Undibacter mobilis</name>
    <dbReference type="NCBI Taxonomy" id="2292256"/>
    <lineage>
        <taxon>Bacteria</taxon>
        <taxon>Pseudomonadati</taxon>
        <taxon>Pseudomonadota</taxon>
        <taxon>Alphaproteobacteria</taxon>
        <taxon>Hyphomicrobiales</taxon>
        <taxon>Nitrobacteraceae</taxon>
        <taxon>Undibacter</taxon>
    </lineage>
</organism>
<dbReference type="EMBL" id="QRGO01000001">
    <property type="protein sequence ID" value="RDV03259.1"/>
    <property type="molecule type" value="Genomic_DNA"/>
</dbReference>
<dbReference type="Gene3D" id="3.50.30.50">
    <property type="entry name" value="Putative cyclase"/>
    <property type="match status" value="1"/>
</dbReference>